<dbReference type="OrthoDB" id="2363873at2759"/>
<name>A0A8H8U739_9HELO</name>
<dbReference type="PANTHER" id="PTHR10272:SF0">
    <property type="entry name" value="PLATELET-ACTIVATING FACTOR ACETYLHYDROLASE"/>
    <property type="match status" value="1"/>
</dbReference>
<keyword evidence="7" id="KW-1185">Reference proteome</keyword>
<sequence length="504" mass="56047">MPEALNRMTSGVAAQVNKPDDVPRVSKQPKSRPPVGTRERILRTPLPYYSGPYSVGMMESEVPAREPRHFSEIKRHHMDLLKYETVLFSVFYPSVEVGKANLQKGRINGVLPRPRIDVAKCYGKFSGLPPWVSVAWFGKASAPSPLFSHVNKLSAATIAFTKLPAFRKAKLAGHWPSNQNSYEAGYETKNAAGTPPPGEPEKPIFPTIIFSHGLGATRTTYVSVCGEFASYSFNFISLEHRNGSGPRTFVNLPSRRNSKQEHEETKVDHSSEARGKGKGYARMDYVFPQNNPRGTMPGNERGVDWELRRAQIQLRLAGIAQAYHVMGLMNSERGAAIAAASLCRQQDGSIGGSSRGLKGVNWDAWEGRFHLRQVTMVGHMFGAATTVEVLRHKDRFEYIGQGIIYDIWGGAIQPREGCVHRIASPLLGINSEAFMYWPDTFKSIMSLCLEAKDNNALCWLMTVRGSVHISQSDFSILYPKIASLLLKMTVNPRRAIDLNDNARL</sequence>
<evidence type="ECO:0000256" key="3">
    <source>
        <dbReference type="ARBA" id="ARBA00022963"/>
    </source>
</evidence>
<dbReference type="Proteomes" id="UP000462212">
    <property type="component" value="Unassembled WGS sequence"/>
</dbReference>
<gene>
    <name evidence="6" type="primary">PLA2G7</name>
    <name evidence="6" type="ORF">LSUB1_G007517</name>
</gene>
<dbReference type="SUPFAM" id="SSF53474">
    <property type="entry name" value="alpha/beta-Hydrolases"/>
    <property type="match status" value="1"/>
</dbReference>
<keyword evidence="2 6" id="KW-0378">Hydrolase</keyword>
<comment type="caution">
    <text evidence="6">The sequence shown here is derived from an EMBL/GenBank/DDBJ whole genome shotgun (WGS) entry which is preliminary data.</text>
</comment>
<feature type="compositionally biased region" description="Basic and acidic residues" evidence="5">
    <location>
        <begin position="258"/>
        <end position="275"/>
    </location>
</feature>
<evidence type="ECO:0000313" key="7">
    <source>
        <dbReference type="Proteomes" id="UP000462212"/>
    </source>
</evidence>
<evidence type="ECO:0000313" key="6">
    <source>
        <dbReference type="EMBL" id="TVY32912.1"/>
    </source>
</evidence>
<dbReference type="InterPro" id="IPR029058">
    <property type="entry name" value="AB_hydrolase_fold"/>
</dbReference>
<accession>A0A8H8U739</accession>
<proteinExistence type="predicted"/>
<evidence type="ECO:0000256" key="4">
    <source>
        <dbReference type="ARBA" id="ARBA00023098"/>
    </source>
</evidence>
<dbReference type="GO" id="GO:0003847">
    <property type="term" value="F:1-alkyl-2-acetylglycerophosphocholine esterase activity"/>
    <property type="evidence" value="ECO:0007669"/>
    <property type="project" value="UniProtKB-EC"/>
</dbReference>
<dbReference type="Gene3D" id="3.40.50.1820">
    <property type="entry name" value="alpha/beta hydrolase"/>
    <property type="match status" value="1"/>
</dbReference>
<reference evidence="6 7" key="1">
    <citation type="submission" date="2018-05" db="EMBL/GenBank/DDBJ databases">
        <title>Genome sequencing and assembly of the regulated plant pathogen Lachnellula willkommii and related sister species for the development of diagnostic species identification markers.</title>
        <authorList>
            <person name="Giroux E."/>
            <person name="Bilodeau G."/>
        </authorList>
    </citation>
    <scope>NUCLEOTIDE SEQUENCE [LARGE SCALE GENOMIC DNA]</scope>
    <source>
        <strain evidence="6 7">CBS 197.66</strain>
    </source>
</reference>
<organism evidence="6 7">
    <name type="scientific">Lachnellula subtilissima</name>
    <dbReference type="NCBI Taxonomy" id="602034"/>
    <lineage>
        <taxon>Eukaryota</taxon>
        <taxon>Fungi</taxon>
        <taxon>Dikarya</taxon>
        <taxon>Ascomycota</taxon>
        <taxon>Pezizomycotina</taxon>
        <taxon>Leotiomycetes</taxon>
        <taxon>Helotiales</taxon>
        <taxon>Lachnaceae</taxon>
        <taxon>Lachnellula</taxon>
    </lineage>
</organism>
<dbReference type="PANTHER" id="PTHR10272">
    <property type="entry name" value="PLATELET-ACTIVATING FACTOR ACETYLHYDROLASE"/>
    <property type="match status" value="1"/>
</dbReference>
<feature type="region of interest" description="Disordered" evidence="5">
    <location>
        <begin position="1"/>
        <end position="38"/>
    </location>
</feature>
<protein>
    <recommendedName>
        <fullName evidence="1">1-alkyl-2-acetylglycerophosphocholine esterase</fullName>
        <ecNumber evidence="1">3.1.1.47</ecNumber>
    </recommendedName>
</protein>
<keyword evidence="4" id="KW-0443">Lipid metabolism</keyword>
<evidence type="ECO:0000256" key="1">
    <source>
        <dbReference type="ARBA" id="ARBA00013201"/>
    </source>
</evidence>
<evidence type="ECO:0000256" key="5">
    <source>
        <dbReference type="SAM" id="MobiDB-lite"/>
    </source>
</evidence>
<dbReference type="EC" id="3.1.1.47" evidence="1"/>
<evidence type="ECO:0000256" key="2">
    <source>
        <dbReference type="ARBA" id="ARBA00022801"/>
    </source>
</evidence>
<dbReference type="AlphaFoldDB" id="A0A8H8U739"/>
<keyword evidence="3" id="KW-0442">Lipid degradation</keyword>
<dbReference type="GO" id="GO:0016042">
    <property type="term" value="P:lipid catabolic process"/>
    <property type="evidence" value="ECO:0007669"/>
    <property type="project" value="UniProtKB-KW"/>
</dbReference>
<feature type="region of interest" description="Disordered" evidence="5">
    <location>
        <begin position="247"/>
        <end position="276"/>
    </location>
</feature>
<dbReference type="Pfam" id="PF03403">
    <property type="entry name" value="PAF-AH_p_II"/>
    <property type="match status" value="1"/>
</dbReference>
<dbReference type="EMBL" id="QGMJ01000904">
    <property type="protein sequence ID" value="TVY32912.1"/>
    <property type="molecule type" value="Genomic_DNA"/>
</dbReference>